<evidence type="ECO:0000256" key="2">
    <source>
        <dbReference type="ARBA" id="ARBA00022448"/>
    </source>
</evidence>
<dbReference type="InterPro" id="IPR006059">
    <property type="entry name" value="SBP"/>
</dbReference>
<organism evidence="6 7">
    <name type="scientific">Streptomyces daqingensis</name>
    <dbReference type="NCBI Taxonomy" id="1472640"/>
    <lineage>
        <taxon>Bacteria</taxon>
        <taxon>Bacillati</taxon>
        <taxon>Actinomycetota</taxon>
        <taxon>Actinomycetes</taxon>
        <taxon>Kitasatosporales</taxon>
        <taxon>Streptomycetaceae</taxon>
        <taxon>Streptomyces</taxon>
    </lineage>
</organism>
<keyword evidence="3 5" id="KW-0732">Signal</keyword>
<dbReference type="PROSITE" id="PS51257">
    <property type="entry name" value="PROKAR_LIPOPROTEIN"/>
    <property type="match status" value="1"/>
</dbReference>
<feature type="signal peptide" evidence="5">
    <location>
        <begin position="1"/>
        <end position="24"/>
    </location>
</feature>
<reference evidence="7" key="1">
    <citation type="journal article" date="2019" name="Int. J. Syst. Evol. Microbiol.">
        <title>The Global Catalogue of Microorganisms (GCM) 10K type strain sequencing project: providing services to taxonomists for standard genome sequencing and annotation.</title>
        <authorList>
            <consortium name="The Broad Institute Genomics Platform"/>
            <consortium name="The Broad Institute Genome Sequencing Center for Infectious Disease"/>
            <person name="Wu L."/>
            <person name="Ma J."/>
        </authorList>
    </citation>
    <scope>NUCLEOTIDE SEQUENCE [LARGE SCALE GENOMIC DNA]</scope>
    <source>
        <strain evidence="7">CGMCC 4.7178</strain>
    </source>
</reference>
<protein>
    <submittedName>
        <fullName evidence="6">Sugar ABC transporter substrate-binding protein</fullName>
    </submittedName>
</protein>
<feature type="chain" id="PRO_5047399909" evidence="5">
    <location>
        <begin position="25"/>
        <end position="427"/>
    </location>
</feature>
<evidence type="ECO:0000256" key="4">
    <source>
        <dbReference type="SAM" id="MobiDB-lite"/>
    </source>
</evidence>
<feature type="region of interest" description="Disordered" evidence="4">
    <location>
        <begin position="25"/>
        <end position="44"/>
    </location>
</feature>
<proteinExistence type="inferred from homology"/>
<comment type="caution">
    <text evidence="6">The sequence shown here is derived from an EMBL/GenBank/DDBJ whole genome shotgun (WGS) entry which is preliminary data.</text>
</comment>
<dbReference type="SUPFAM" id="SSF53850">
    <property type="entry name" value="Periplasmic binding protein-like II"/>
    <property type="match status" value="1"/>
</dbReference>
<evidence type="ECO:0000256" key="1">
    <source>
        <dbReference type="ARBA" id="ARBA00008520"/>
    </source>
</evidence>
<sequence>MDMRRGRGVIAAAAVLALTATATACGGEDQSDPSGGGGEIAGSVTYWDTSNDAEKGTYKKIAEDFEKKHPKVDVKYVHVNFGDANQKFKNAAGGNSGAPDVMRTEVAWVADFANLGYLAPLDGTPAVDKPSDYLKTAAGSTRFKGKTYAVPQVTDTLGLFYNKKMLKKAGVDVPESFDELKKSAKKIKSETGKTGLYLRGDDPYWFLPYLYGEGGDLVDPTSKKVTVDDPAGGKAFARMKDLVDSGAAVTDSSDGQENGLKAFQDGDVAMIIDGPWDIAGAQQGKQFKDDKDNLGVAPVPAGSKRRGSPQGGWNLSVYAGSKNLRTAQEFAKYMSSAEVQKRTTEELSLLPTRESVYDEPSVRENKMVEFFKPAVDEAVQRPWIAEGNSLFEPIRGQMDAVLTGSRSPEAAAGKVGDGFRKLLKDYK</sequence>
<evidence type="ECO:0000313" key="7">
    <source>
        <dbReference type="Proteomes" id="UP000631535"/>
    </source>
</evidence>
<dbReference type="Pfam" id="PF01547">
    <property type="entry name" value="SBP_bac_1"/>
    <property type="match status" value="1"/>
</dbReference>
<dbReference type="Gene3D" id="3.40.190.10">
    <property type="entry name" value="Periplasmic binding protein-like II"/>
    <property type="match status" value="2"/>
</dbReference>
<comment type="similarity">
    <text evidence="1">Belongs to the bacterial solute-binding protein 1 family.</text>
</comment>
<name>A0ABQ2MLN4_9ACTN</name>
<evidence type="ECO:0000313" key="6">
    <source>
        <dbReference type="EMBL" id="GGO53828.1"/>
    </source>
</evidence>
<feature type="region of interest" description="Disordered" evidence="4">
    <location>
        <begin position="289"/>
        <end position="312"/>
    </location>
</feature>
<accession>A0ABQ2MLN4</accession>
<keyword evidence="7" id="KW-1185">Reference proteome</keyword>
<dbReference type="EMBL" id="BMMP01000013">
    <property type="protein sequence ID" value="GGO53828.1"/>
    <property type="molecule type" value="Genomic_DNA"/>
</dbReference>
<gene>
    <name evidence="6" type="ORF">GCM10012287_41400</name>
</gene>
<evidence type="ECO:0000256" key="3">
    <source>
        <dbReference type="ARBA" id="ARBA00022729"/>
    </source>
</evidence>
<evidence type="ECO:0000256" key="5">
    <source>
        <dbReference type="SAM" id="SignalP"/>
    </source>
</evidence>
<dbReference type="PANTHER" id="PTHR30061:SF50">
    <property type="entry name" value="MALTOSE_MALTODEXTRIN-BINDING PERIPLASMIC PROTEIN"/>
    <property type="match status" value="1"/>
</dbReference>
<keyword evidence="2" id="KW-0813">Transport</keyword>
<dbReference type="PANTHER" id="PTHR30061">
    <property type="entry name" value="MALTOSE-BINDING PERIPLASMIC PROTEIN"/>
    <property type="match status" value="1"/>
</dbReference>
<dbReference type="Proteomes" id="UP000631535">
    <property type="component" value="Unassembled WGS sequence"/>
</dbReference>